<sequence length="390" mass="40265">MNDAGGPAVSRWDEVAEGLADLRRRQGDPSFAEIARQVSLTRQAGGETQASSRIARSTVFDCFKTGRTRMNLPLVREIADALGAEPGLVDAWVAAGLEQARGAVAPRKGVSPAEDVSTGPAVEPGAGVAADDDRSEDRSEDHPEDHPGQATASAAAPAPAPAGSGAASDATETEAAVRAGAVTTAERPHEELPPPGVPATLAVMLVCLLIDLLGRELVLVAGLPLHLDMLGTAAAAMLLGPWRGAAVGLAMNVAGVITFSGGPPNWDSLTFIGVNVVGALIWGYGVHSWGWGRTLPRLLGMSLVVAVVSSIQAVPILVLVFDSLLQVGQDFISQALYQQVPSTAFSMPVANLIVSVADKVISTFVGLSLAALAPRAMRGALERNVPLVRQ</sequence>
<evidence type="ECO:0008006" key="5">
    <source>
        <dbReference type="Google" id="ProtNLM"/>
    </source>
</evidence>
<evidence type="ECO:0000256" key="2">
    <source>
        <dbReference type="SAM" id="Phobius"/>
    </source>
</evidence>
<organism evidence="3 4">
    <name type="scientific">Nocardioides bruguierae</name>
    <dbReference type="NCBI Taxonomy" id="2945102"/>
    <lineage>
        <taxon>Bacteria</taxon>
        <taxon>Bacillati</taxon>
        <taxon>Actinomycetota</taxon>
        <taxon>Actinomycetes</taxon>
        <taxon>Propionibacteriales</taxon>
        <taxon>Nocardioidaceae</taxon>
        <taxon>Nocardioides</taxon>
    </lineage>
</organism>
<dbReference type="Gene3D" id="1.10.1760.20">
    <property type="match status" value="1"/>
</dbReference>
<keyword evidence="2" id="KW-0472">Membrane</keyword>
<keyword evidence="2" id="KW-1133">Transmembrane helix</keyword>
<dbReference type="AlphaFoldDB" id="A0A9X2IIB5"/>
<feature type="transmembrane region" description="Helical" evidence="2">
    <location>
        <begin position="268"/>
        <end position="286"/>
    </location>
</feature>
<feature type="transmembrane region" description="Helical" evidence="2">
    <location>
        <begin position="298"/>
        <end position="321"/>
    </location>
</feature>
<evidence type="ECO:0000256" key="1">
    <source>
        <dbReference type="SAM" id="MobiDB-lite"/>
    </source>
</evidence>
<dbReference type="EMBL" id="JAMOIL010000042">
    <property type="protein sequence ID" value="MCM0622645.1"/>
    <property type="molecule type" value="Genomic_DNA"/>
</dbReference>
<feature type="transmembrane region" description="Helical" evidence="2">
    <location>
        <begin position="352"/>
        <end position="373"/>
    </location>
</feature>
<gene>
    <name evidence="3" type="ORF">M8330_20350</name>
</gene>
<keyword evidence="4" id="KW-1185">Reference proteome</keyword>
<feature type="compositionally biased region" description="Low complexity" evidence="1">
    <location>
        <begin position="150"/>
        <end position="170"/>
    </location>
</feature>
<feature type="compositionally biased region" description="Low complexity" evidence="1">
    <location>
        <begin position="119"/>
        <end position="129"/>
    </location>
</feature>
<proteinExistence type="predicted"/>
<evidence type="ECO:0000313" key="3">
    <source>
        <dbReference type="EMBL" id="MCM0622645.1"/>
    </source>
</evidence>
<comment type="caution">
    <text evidence="3">The sequence shown here is derived from an EMBL/GenBank/DDBJ whole genome shotgun (WGS) entry which is preliminary data.</text>
</comment>
<name>A0A9X2IIB5_9ACTN</name>
<reference evidence="3" key="1">
    <citation type="submission" date="2022-05" db="EMBL/GenBank/DDBJ databases">
        <authorList>
            <person name="Tuo L."/>
        </authorList>
    </citation>
    <scope>NUCLEOTIDE SEQUENCE</scope>
    <source>
        <strain evidence="3">BSK12Z-4</strain>
    </source>
</reference>
<feature type="compositionally biased region" description="Basic and acidic residues" evidence="1">
    <location>
        <begin position="131"/>
        <end position="147"/>
    </location>
</feature>
<feature type="transmembrane region" description="Helical" evidence="2">
    <location>
        <begin position="201"/>
        <end position="223"/>
    </location>
</feature>
<feature type="transmembrane region" description="Helical" evidence="2">
    <location>
        <begin position="244"/>
        <end position="262"/>
    </location>
</feature>
<dbReference type="Proteomes" id="UP001139485">
    <property type="component" value="Unassembled WGS sequence"/>
</dbReference>
<accession>A0A9X2IIB5</accession>
<feature type="region of interest" description="Disordered" evidence="1">
    <location>
        <begin position="103"/>
        <end position="176"/>
    </location>
</feature>
<evidence type="ECO:0000313" key="4">
    <source>
        <dbReference type="Proteomes" id="UP001139485"/>
    </source>
</evidence>
<dbReference type="RefSeq" id="WP_250828825.1">
    <property type="nucleotide sequence ID" value="NZ_JAMOIL010000042.1"/>
</dbReference>
<keyword evidence="2" id="KW-0812">Transmembrane</keyword>
<protein>
    <recommendedName>
        <fullName evidence="5">ECF transporter S component</fullName>
    </recommendedName>
</protein>